<evidence type="ECO:0000256" key="1">
    <source>
        <dbReference type="SAM" id="MobiDB-lite"/>
    </source>
</evidence>
<evidence type="ECO:0000313" key="4">
    <source>
        <dbReference type="Proteomes" id="UP000229498"/>
    </source>
</evidence>
<comment type="caution">
    <text evidence="3">The sequence shown here is derived from an EMBL/GenBank/DDBJ whole genome shotgun (WGS) entry which is preliminary data.</text>
</comment>
<name>A0A2M9FZB1_9PROT</name>
<evidence type="ECO:0000256" key="2">
    <source>
        <dbReference type="SAM" id="Phobius"/>
    </source>
</evidence>
<accession>A0A2M9FZB1</accession>
<reference evidence="3 4" key="1">
    <citation type="submission" date="2017-11" db="EMBL/GenBank/DDBJ databases">
        <title>Draft genome sequence of Rhizobiales bacterium SY3-13.</title>
        <authorList>
            <person name="Sun C."/>
        </authorList>
    </citation>
    <scope>NUCLEOTIDE SEQUENCE [LARGE SCALE GENOMIC DNA]</scope>
    <source>
        <strain evidence="3 4">SY3-13</strain>
    </source>
</reference>
<gene>
    <name evidence="3" type="ORF">CVT23_15890</name>
</gene>
<evidence type="ECO:0000313" key="3">
    <source>
        <dbReference type="EMBL" id="PJK28811.1"/>
    </source>
</evidence>
<feature type="transmembrane region" description="Helical" evidence="2">
    <location>
        <begin position="30"/>
        <end position="49"/>
    </location>
</feature>
<proteinExistence type="predicted"/>
<keyword evidence="2" id="KW-0472">Membrane</keyword>
<dbReference type="OrthoDB" id="8595906at2"/>
<keyword evidence="2" id="KW-1133">Transmembrane helix</keyword>
<dbReference type="RefSeq" id="WP_109792228.1">
    <property type="nucleotide sequence ID" value="NZ_PHIG01000039.1"/>
</dbReference>
<dbReference type="EMBL" id="PHIG01000039">
    <property type="protein sequence ID" value="PJK28811.1"/>
    <property type="molecule type" value="Genomic_DNA"/>
</dbReference>
<dbReference type="Proteomes" id="UP000229498">
    <property type="component" value="Unassembled WGS sequence"/>
</dbReference>
<keyword evidence="4" id="KW-1185">Reference proteome</keyword>
<protein>
    <submittedName>
        <fullName evidence="3">Uncharacterized protein</fullName>
    </submittedName>
</protein>
<organism evidence="3 4">
    <name type="scientific">Minwuia thermotolerans</name>
    <dbReference type="NCBI Taxonomy" id="2056226"/>
    <lineage>
        <taxon>Bacteria</taxon>
        <taxon>Pseudomonadati</taxon>
        <taxon>Pseudomonadota</taxon>
        <taxon>Alphaproteobacteria</taxon>
        <taxon>Minwuiales</taxon>
        <taxon>Minwuiaceae</taxon>
        <taxon>Minwuia</taxon>
    </lineage>
</organism>
<feature type="region of interest" description="Disordered" evidence="1">
    <location>
        <begin position="57"/>
        <end position="86"/>
    </location>
</feature>
<sequence>MEHLWPGSPLVFLLAWFGWRIAAKAGYSGFWGLTALFPPLGLLMLWILAASKDWPKVAKPGGRGEGPRTRDGGITIRRPGSEIKER</sequence>
<dbReference type="AlphaFoldDB" id="A0A2M9FZB1"/>
<keyword evidence="2" id="KW-0812">Transmembrane</keyword>